<feature type="transmembrane region" description="Helical" evidence="1">
    <location>
        <begin position="123"/>
        <end position="143"/>
    </location>
</feature>
<organism evidence="3 4">
    <name type="scientific">Rubrivivax rivuli</name>
    <dbReference type="NCBI Taxonomy" id="1862385"/>
    <lineage>
        <taxon>Bacteria</taxon>
        <taxon>Pseudomonadati</taxon>
        <taxon>Pseudomonadota</taxon>
        <taxon>Betaproteobacteria</taxon>
        <taxon>Burkholderiales</taxon>
        <taxon>Sphaerotilaceae</taxon>
        <taxon>Rubrivivax</taxon>
    </lineage>
</organism>
<feature type="transmembrane region" description="Helical" evidence="1">
    <location>
        <begin position="252"/>
        <end position="274"/>
    </location>
</feature>
<accession>A0A437REI7</accession>
<reference evidence="3 4" key="1">
    <citation type="submission" date="2019-01" db="EMBL/GenBank/DDBJ databases">
        <authorList>
            <person name="Chen W.-M."/>
        </authorList>
    </citation>
    <scope>NUCLEOTIDE SEQUENCE [LARGE SCALE GENOMIC DNA]</scope>
    <source>
        <strain evidence="3 4">KYPY4</strain>
    </source>
</reference>
<dbReference type="InterPro" id="IPR006976">
    <property type="entry name" value="VanZ-like"/>
</dbReference>
<feature type="transmembrane region" description="Helical" evidence="1">
    <location>
        <begin position="354"/>
        <end position="373"/>
    </location>
</feature>
<name>A0A437REI7_9BURK</name>
<dbReference type="OrthoDB" id="9780818at2"/>
<evidence type="ECO:0000259" key="2">
    <source>
        <dbReference type="Pfam" id="PF04892"/>
    </source>
</evidence>
<dbReference type="EMBL" id="SACR01000004">
    <property type="protein sequence ID" value="RVU45153.1"/>
    <property type="molecule type" value="Genomic_DNA"/>
</dbReference>
<feature type="transmembrane region" description="Helical" evidence="1">
    <location>
        <begin position="280"/>
        <end position="302"/>
    </location>
</feature>
<keyword evidence="4" id="KW-1185">Reference proteome</keyword>
<dbReference type="RefSeq" id="WP_128229254.1">
    <property type="nucleotide sequence ID" value="NZ_SACR01000004.1"/>
</dbReference>
<evidence type="ECO:0000313" key="3">
    <source>
        <dbReference type="EMBL" id="RVU45153.1"/>
    </source>
</evidence>
<keyword evidence="1" id="KW-0812">Transmembrane</keyword>
<dbReference type="AlphaFoldDB" id="A0A437REI7"/>
<feature type="transmembrane region" description="Helical" evidence="1">
    <location>
        <begin position="86"/>
        <end position="103"/>
    </location>
</feature>
<evidence type="ECO:0000256" key="1">
    <source>
        <dbReference type="SAM" id="Phobius"/>
    </source>
</evidence>
<feature type="transmembrane region" description="Helical" evidence="1">
    <location>
        <begin position="314"/>
        <end position="334"/>
    </location>
</feature>
<feature type="transmembrane region" description="Helical" evidence="1">
    <location>
        <begin position="227"/>
        <end position="245"/>
    </location>
</feature>
<comment type="caution">
    <text evidence="3">The sequence shown here is derived from an EMBL/GenBank/DDBJ whole genome shotgun (WGS) entry which is preliminary data.</text>
</comment>
<feature type="transmembrane region" description="Helical" evidence="1">
    <location>
        <begin position="12"/>
        <end position="30"/>
    </location>
</feature>
<proteinExistence type="predicted"/>
<gene>
    <name evidence="3" type="ORF">EOE66_13450</name>
</gene>
<evidence type="ECO:0000313" key="4">
    <source>
        <dbReference type="Proteomes" id="UP000285575"/>
    </source>
</evidence>
<feature type="domain" description="VanZ-like" evidence="2">
    <location>
        <begin position="29"/>
        <end position="136"/>
    </location>
</feature>
<dbReference type="Proteomes" id="UP000285575">
    <property type="component" value="Unassembled WGS sequence"/>
</dbReference>
<sequence length="380" mass="40715">MAPAPGPPRHRSSATPLALVYAALVLYASLYPFEGWRWPPGQDAWTLASLPWTRWQDEFDRYSNLLGYLPLGALICIAARRSGGHTLVAWLLAVSVPAVLSYGTEVLQQFLPRRVPAREDFLLNTGGAALGALLALAGHALGLVDRWQALRVRWFARDSAGALALLALWPVGLLFPTPLPLGLGQVGERLREALVDLLSDVPWAEAAYVLLDSAPVVRAPLRPLSEALIVALGLLGPCLLAYSVMPAGWRRVAAALGALALGWAAMGLSTLLNFGPGNAMAWLTPTAGPGLVLGLGLALVLAPVPRRVVRGLGLVVLTGLVVGVAQAPADPYFAQSLQAWEQGRFVRFHGLAQWVGWLWPYAAMLWLLLRLGARDDGTTR</sequence>
<feature type="transmembrane region" description="Helical" evidence="1">
    <location>
        <begin position="155"/>
        <end position="175"/>
    </location>
</feature>
<dbReference type="Pfam" id="PF04892">
    <property type="entry name" value="VanZ"/>
    <property type="match status" value="1"/>
</dbReference>
<keyword evidence="1" id="KW-1133">Transmembrane helix</keyword>
<keyword evidence="1" id="KW-0472">Membrane</keyword>
<protein>
    <submittedName>
        <fullName evidence="3">Teicoplanin resistance protein VanZ</fullName>
    </submittedName>
</protein>